<protein>
    <recommendedName>
        <fullName evidence="3">Restriction endonuclease type IV Mrr domain-containing protein</fullName>
    </recommendedName>
</protein>
<dbReference type="RefSeq" id="WP_168374668.1">
    <property type="nucleotide sequence ID" value="NZ_JAAXMD010000187.1"/>
</dbReference>
<sequence length="680" mass="74827">MDLHSRSEYPVTLPWLSRSGAMPSMPGGGDQQIATLRSLLEKIRDHPHLTEEIAWPSDRTTTIRDSTHRLGACGLVKRVDRKTVQITEAAERWLETDDNELLIATLHAHVRVVGEILDVLTAVDFSHEDLKILANERYGLGWSSLDQLRRRTNWLRCASLVELRFDNKLTITQEGRRFVQGLQVADPSRLPHSQQAATDEPIKINEASESTQTILDSLDEASLKARKPTLGYIPKGVNGDAIASLQALVSCAIPIIARKDLYEFCQAEFGSKESSTAATITMLRGTGLVEQVGLDTFAATDQAKAWVNSGDNLELARILHSNILFFGEILESLEDSDRAPGLAAYSSQMYGMPREDVSGIRTRLQILRGCGLIEEISYARFRLTPLGEAFKETLPLLPPGASSTIEPQPSPEDADVMAVGDTLAQEIMAASRASANPTRFENAIAAAFEYLGLDARRDGSPGNTDVIITVPFGQTKTKLIIVDAKTASSGVVREQQVNYDTLREHKKKHGADQVAVIGPSFAEDRIKKRAKEHAVTLISAEFLAEVLRRQADSPLAPHELINLFDPAQQEQLRAAWGRASREASLLTHVMNLLIRESSEADTFLGGGLSVEHIYLILRGEMEAKPDPQEIEKVLTLLASPLIRGVAQRGKNFFALESADVTALRFEALAKALRQVTIMLE</sequence>
<evidence type="ECO:0000313" key="1">
    <source>
        <dbReference type="EMBL" id="NKQ26581.1"/>
    </source>
</evidence>
<keyword evidence="2" id="KW-1185">Reference proteome</keyword>
<dbReference type="EMBL" id="JAAXMD010000187">
    <property type="protein sequence ID" value="NKQ26581.1"/>
    <property type="molecule type" value="Genomic_DNA"/>
</dbReference>
<reference evidence="1 2" key="1">
    <citation type="submission" date="2020-04" db="EMBL/GenBank/DDBJ databases">
        <title>Genome sequence of Streptomyces galbus strain I339.</title>
        <authorList>
            <person name="Silva E.A.N."/>
            <person name="Merces M."/>
            <person name="Castelo Branco A.P.O.T."/>
            <person name="Vasconcelos P.C."/>
            <person name="Costa N.P."/>
            <person name="Marinho G.C.S."/>
            <person name="Oliveira C.J.B."/>
            <person name="Araujo D."/>
            <person name="Rodrigues Junior V.S."/>
            <person name="Almeida R."/>
            <person name="Silva Filho U.R."/>
            <person name="Andrade A.S.A."/>
            <person name="Cibulski S.P."/>
        </authorList>
    </citation>
    <scope>NUCLEOTIDE SEQUENCE [LARGE SCALE GENOMIC DNA]</scope>
    <source>
        <strain evidence="1 2">I339</strain>
    </source>
</reference>
<accession>A0ABX1ILR9</accession>
<proteinExistence type="predicted"/>
<gene>
    <name evidence="1" type="ORF">HF200_19695</name>
</gene>
<name>A0ABX1ILR9_STRGB</name>
<evidence type="ECO:0000313" key="2">
    <source>
        <dbReference type="Proteomes" id="UP000744032"/>
    </source>
</evidence>
<comment type="caution">
    <text evidence="1">The sequence shown here is derived from an EMBL/GenBank/DDBJ whole genome shotgun (WGS) entry which is preliminary data.</text>
</comment>
<organism evidence="1 2">
    <name type="scientific">Streptomyces galbus</name>
    <dbReference type="NCBI Taxonomy" id="33898"/>
    <lineage>
        <taxon>Bacteria</taxon>
        <taxon>Bacillati</taxon>
        <taxon>Actinomycetota</taxon>
        <taxon>Actinomycetes</taxon>
        <taxon>Kitasatosporales</taxon>
        <taxon>Streptomycetaceae</taxon>
        <taxon>Streptomyces</taxon>
    </lineage>
</organism>
<evidence type="ECO:0008006" key="3">
    <source>
        <dbReference type="Google" id="ProtNLM"/>
    </source>
</evidence>
<dbReference type="Proteomes" id="UP000744032">
    <property type="component" value="Unassembled WGS sequence"/>
</dbReference>